<dbReference type="InterPro" id="IPR010432">
    <property type="entry name" value="RDD"/>
</dbReference>
<evidence type="ECO:0000313" key="9">
    <source>
        <dbReference type="Proteomes" id="UP001596004"/>
    </source>
</evidence>
<dbReference type="Proteomes" id="UP001596004">
    <property type="component" value="Unassembled WGS sequence"/>
</dbReference>
<dbReference type="RefSeq" id="WP_380845213.1">
    <property type="nucleotide sequence ID" value="NZ_JBHSFP010000023.1"/>
</dbReference>
<evidence type="ECO:0000256" key="1">
    <source>
        <dbReference type="ARBA" id="ARBA00004651"/>
    </source>
</evidence>
<feature type="domain" description="RDD" evidence="7">
    <location>
        <begin position="71"/>
        <end position="198"/>
    </location>
</feature>
<gene>
    <name evidence="8" type="ORF">ACFO60_27305</name>
</gene>
<organism evidence="8 9">
    <name type="scientific">Sphaerisporangium dianthi</name>
    <dbReference type="NCBI Taxonomy" id="1436120"/>
    <lineage>
        <taxon>Bacteria</taxon>
        <taxon>Bacillati</taxon>
        <taxon>Actinomycetota</taxon>
        <taxon>Actinomycetes</taxon>
        <taxon>Streptosporangiales</taxon>
        <taxon>Streptosporangiaceae</taxon>
        <taxon>Sphaerisporangium</taxon>
    </lineage>
</organism>
<name>A0ABV9CPR9_9ACTN</name>
<protein>
    <submittedName>
        <fullName evidence="8">RDD family protein</fullName>
    </submittedName>
</protein>
<evidence type="ECO:0000256" key="4">
    <source>
        <dbReference type="ARBA" id="ARBA00022989"/>
    </source>
</evidence>
<feature type="transmembrane region" description="Helical" evidence="6">
    <location>
        <begin position="78"/>
        <end position="100"/>
    </location>
</feature>
<reference evidence="9" key="1">
    <citation type="journal article" date="2019" name="Int. J. Syst. Evol. Microbiol.">
        <title>The Global Catalogue of Microorganisms (GCM) 10K type strain sequencing project: providing services to taxonomists for standard genome sequencing and annotation.</title>
        <authorList>
            <consortium name="The Broad Institute Genomics Platform"/>
            <consortium name="The Broad Institute Genome Sequencing Center for Infectious Disease"/>
            <person name="Wu L."/>
            <person name="Ma J."/>
        </authorList>
    </citation>
    <scope>NUCLEOTIDE SEQUENCE [LARGE SCALE GENOMIC DNA]</scope>
    <source>
        <strain evidence="9">CGMCC 4.7132</strain>
    </source>
</reference>
<keyword evidence="3 6" id="KW-0812">Transmembrane</keyword>
<dbReference type="InterPro" id="IPR051791">
    <property type="entry name" value="Pra-immunoreactive"/>
</dbReference>
<evidence type="ECO:0000256" key="3">
    <source>
        <dbReference type="ARBA" id="ARBA00022692"/>
    </source>
</evidence>
<dbReference type="Pfam" id="PF06271">
    <property type="entry name" value="RDD"/>
    <property type="match status" value="1"/>
</dbReference>
<sequence length="229" mass="24509">MKDDGQIIEEYARAFEGHLAGSAQDKARRRQELVGHLSDAAEEGELAEALERLGTPASAAATFAKGATLPYAPLGRRIGAILIDHLPLIGISAALAVQAIRRGHDISLAFPPWVYQEDGGFLHGIGVPLALLWSIIILGVLEGTWGTTPGKALMGLRVVTENGLKIHVGDGVFRRVCLLLGPIAWVDWLPIVFNERRRILEHVTHTVVIGAGGDRAKAMSERQAAGGVE</sequence>
<evidence type="ECO:0000256" key="6">
    <source>
        <dbReference type="SAM" id="Phobius"/>
    </source>
</evidence>
<keyword evidence="2" id="KW-1003">Cell membrane</keyword>
<comment type="subcellular location">
    <subcellularLocation>
        <location evidence="1">Cell membrane</location>
        <topology evidence="1">Multi-pass membrane protein</topology>
    </subcellularLocation>
</comment>
<accession>A0ABV9CPR9</accession>
<keyword evidence="5 6" id="KW-0472">Membrane</keyword>
<evidence type="ECO:0000256" key="2">
    <source>
        <dbReference type="ARBA" id="ARBA00022475"/>
    </source>
</evidence>
<dbReference type="PANTHER" id="PTHR36115">
    <property type="entry name" value="PROLINE-RICH ANTIGEN HOMOLOG-RELATED"/>
    <property type="match status" value="1"/>
</dbReference>
<comment type="caution">
    <text evidence="8">The sequence shown here is derived from an EMBL/GenBank/DDBJ whole genome shotgun (WGS) entry which is preliminary data.</text>
</comment>
<keyword evidence="9" id="KW-1185">Reference proteome</keyword>
<dbReference type="EMBL" id="JBHSFP010000023">
    <property type="protein sequence ID" value="MFC4534482.1"/>
    <property type="molecule type" value="Genomic_DNA"/>
</dbReference>
<evidence type="ECO:0000259" key="7">
    <source>
        <dbReference type="Pfam" id="PF06271"/>
    </source>
</evidence>
<keyword evidence="4 6" id="KW-1133">Transmembrane helix</keyword>
<proteinExistence type="predicted"/>
<dbReference type="PANTHER" id="PTHR36115:SF6">
    <property type="entry name" value="PROLINE-RICH ANTIGEN HOMOLOG"/>
    <property type="match status" value="1"/>
</dbReference>
<evidence type="ECO:0000313" key="8">
    <source>
        <dbReference type="EMBL" id="MFC4534482.1"/>
    </source>
</evidence>
<feature type="transmembrane region" description="Helical" evidence="6">
    <location>
        <begin position="120"/>
        <end position="141"/>
    </location>
</feature>
<evidence type="ECO:0000256" key="5">
    <source>
        <dbReference type="ARBA" id="ARBA00023136"/>
    </source>
</evidence>